<accession>A0A0C3CHE7</accession>
<dbReference type="OrthoDB" id="3259617at2759"/>
<proteinExistence type="predicted"/>
<evidence type="ECO:0008006" key="4">
    <source>
        <dbReference type="Google" id="ProtNLM"/>
    </source>
</evidence>
<protein>
    <recommendedName>
        <fullName evidence="4">Telomere-associated protein Rif1 N-terminal domain-containing protein</fullName>
    </recommendedName>
</protein>
<evidence type="ECO:0000313" key="2">
    <source>
        <dbReference type="EMBL" id="KIM89197.1"/>
    </source>
</evidence>
<feature type="region of interest" description="Disordered" evidence="1">
    <location>
        <begin position="810"/>
        <end position="834"/>
    </location>
</feature>
<keyword evidence="3" id="KW-1185">Reference proteome</keyword>
<reference evidence="3" key="2">
    <citation type="submission" date="2015-01" db="EMBL/GenBank/DDBJ databases">
        <title>Evolutionary Origins and Diversification of the Mycorrhizal Mutualists.</title>
        <authorList>
            <consortium name="DOE Joint Genome Institute"/>
            <consortium name="Mycorrhizal Genomics Consortium"/>
            <person name="Kohler A."/>
            <person name="Kuo A."/>
            <person name="Nagy L.G."/>
            <person name="Floudas D."/>
            <person name="Copeland A."/>
            <person name="Barry K.W."/>
            <person name="Cichocki N."/>
            <person name="Veneault-Fourrey C."/>
            <person name="LaButti K."/>
            <person name="Lindquist E.A."/>
            <person name="Lipzen A."/>
            <person name="Lundell T."/>
            <person name="Morin E."/>
            <person name="Murat C."/>
            <person name="Riley R."/>
            <person name="Ohm R."/>
            <person name="Sun H."/>
            <person name="Tunlid A."/>
            <person name="Henrissat B."/>
            <person name="Grigoriev I.V."/>
            <person name="Hibbett D.S."/>
            <person name="Martin F."/>
        </authorList>
    </citation>
    <scope>NUCLEOTIDE SEQUENCE [LARGE SCALE GENOMIC DNA]</scope>
    <source>
        <strain evidence="3">F 1598</strain>
    </source>
</reference>
<dbReference type="EMBL" id="KN832975">
    <property type="protein sequence ID" value="KIM89197.1"/>
    <property type="molecule type" value="Genomic_DNA"/>
</dbReference>
<feature type="region of interest" description="Disordered" evidence="1">
    <location>
        <begin position="703"/>
        <end position="734"/>
    </location>
</feature>
<evidence type="ECO:0000256" key="1">
    <source>
        <dbReference type="SAM" id="MobiDB-lite"/>
    </source>
</evidence>
<evidence type="ECO:0000313" key="3">
    <source>
        <dbReference type="Proteomes" id="UP000054166"/>
    </source>
</evidence>
<reference evidence="2 3" key="1">
    <citation type="submission" date="2014-04" db="EMBL/GenBank/DDBJ databases">
        <authorList>
            <consortium name="DOE Joint Genome Institute"/>
            <person name="Kuo A."/>
            <person name="Tarkka M."/>
            <person name="Buscot F."/>
            <person name="Kohler A."/>
            <person name="Nagy L.G."/>
            <person name="Floudas D."/>
            <person name="Copeland A."/>
            <person name="Barry K.W."/>
            <person name="Cichocki N."/>
            <person name="Veneault-Fourrey C."/>
            <person name="LaButti K."/>
            <person name="Lindquist E.A."/>
            <person name="Lipzen A."/>
            <person name="Lundell T."/>
            <person name="Morin E."/>
            <person name="Murat C."/>
            <person name="Sun H."/>
            <person name="Tunlid A."/>
            <person name="Henrissat B."/>
            <person name="Grigoriev I.V."/>
            <person name="Hibbett D.S."/>
            <person name="Martin F."/>
            <person name="Nordberg H.P."/>
            <person name="Cantor M.N."/>
            <person name="Hua S.X."/>
        </authorList>
    </citation>
    <scope>NUCLEOTIDE SEQUENCE [LARGE SCALE GENOMIC DNA]</scope>
    <source>
        <strain evidence="2 3">F 1598</strain>
    </source>
</reference>
<name>A0A0C3CHE7_PILCF</name>
<sequence length="1016" mass="111411">MESASGSAVGGPRSTERSVGVGRAVVVVGDMIRSERKSTAKEGVEVLGRLVSGIGSSISISPSSSTATAISSSRPQPWTLPPALYDGTLLTRGLGALFQHHNSASGSSFGLGFGSGSEDVRQLTEAEIGTLWEVLIRVWGEGVERFLVWVGDEREREREGGKVVCDHLVQIWQSLLLVQAQLTQGHGHLTTHTEFAHRTASLLSDFLVPPLQPSTIRPCPPSSTTADSQHNRLKLVFKLWRVVKNVFASSWLPKPAERILQGMLGIKWYLLDERVKEAWGVLSAELAAAVPVAAGSLFLLDNLNGDGDDTSTEQRKGTEGGGEGIDVEMKRELWGVLAKMWRGREVDVGWEDAVRFLGIPFGVWAMNHSETGLWEGMLRCAIAAAGTVSVTPAVVVETVLHRLGERKVNRSSRFIEVTGILLSYLDVLSTATLPTEIFMMFNEILENLYPPPHPQDLPPSFQLLCTLKAIIIATPLSLVVPLLTAVQRGLCVWIEDKKEVIPEVEYNDVIMSLYTDTLTKLRNHPLSVNLLQALTPFFASAFSRIPPPALGPLAFRTFWKTTYHGKDEFFREIPLKLRACLKAFDDAYGDDLAMGLSHDVESQSVIGSSVPDSEPSRAEKGLIRMLLPHGSPQSSPKAIIDAQGAGFKQNARSSSPVSFEHEAAANSTSILQSLQALTPSGSHAIPSVIPPVSALSQLKDYSSHVDDSVDKPSVSTTSYVQPLRPGPPSSPIRSQTFPSRQFLKRPHDVIEETSPKRARTELAKLTLTRPAKDLATIFIEPFSNTQLQRTRSRTQNSNFNNGKQTRVVSLSEPTSGVMSPVAHTRNSSVPTPSRRRMRFDGVEVPTYSQILEQERGVCTPSPGLVRSPQSQELSDDFNSWEAGLDISDLRSLQNGDISVPDTEMYDSSDVELRHSFPIRRSSSPPIEGPTLISPFSVQRGQSQILAQVSPRHPLLRRARTISARLDVLHEAYNVVSNDASQMQVQDLVQATRLVHQIGSVLNEHMGRRLNDRSEEH</sequence>
<gene>
    <name evidence="2" type="ORF">PILCRDRAFT_813110</name>
</gene>
<dbReference type="AlphaFoldDB" id="A0A0C3CHE7"/>
<dbReference type="InParanoid" id="A0A0C3CHE7"/>
<dbReference type="Proteomes" id="UP000054166">
    <property type="component" value="Unassembled WGS sequence"/>
</dbReference>
<dbReference type="HOGENOM" id="CLU_001598_1_0_1"/>
<organism evidence="2 3">
    <name type="scientific">Piloderma croceum (strain F 1598)</name>
    <dbReference type="NCBI Taxonomy" id="765440"/>
    <lineage>
        <taxon>Eukaryota</taxon>
        <taxon>Fungi</taxon>
        <taxon>Dikarya</taxon>
        <taxon>Basidiomycota</taxon>
        <taxon>Agaricomycotina</taxon>
        <taxon>Agaricomycetes</taxon>
        <taxon>Agaricomycetidae</taxon>
        <taxon>Atheliales</taxon>
        <taxon>Atheliaceae</taxon>
        <taxon>Piloderma</taxon>
    </lineage>
</organism>